<dbReference type="Proteomes" id="UP000663856">
    <property type="component" value="Unassembled WGS sequence"/>
</dbReference>
<reference evidence="4" key="1">
    <citation type="submission" date="2021-02" db="EMBL/GenBank/DDBJ databases">
        <authorList>
            <person name="Nowell W R."/>
        </authorList>
    </citation>
    <scope>NUCLEOTIDE SEQUENCE</scope>
</reference>
<dbReference type="Proteomes" id="UP000663824">
    <property type="component" value="Unassembled WGS sequence"/>
</dbReference>
<dbReference type="InterPro" id="IPR015422">
    <property type="entry name" value="PyrdxlP-dep_Trfase_small"/>
</dbReference>
<dbReference type="Proteomes" id="UP000663866">
    <property type="component" value="Unassembled WGS sequence"/>
</dbReference>
<dbReference type="EMBL" id="CAJNRE010020747">
    <property type="protein sequence ID" value="CAF2240084.1"/>
    <property type="molecule type" value="Genomic_DNA"/>
</dbReference>
<evidence type="ECO:0000313" key="10">
    <source>
        <dbReference type="Proteomes" id="UP000663866"/>
    </source>
</evidence>
<dbReference type="Proteomes" id="UP000663834">
    <property type="component" value="Unassembled WGS sequence"/>
</dbReference>
<dbReference type="EMBL" id="CAJNOV010007369">
    <property type="protein sequence ID" value="CAF1283470.1"/>
    <property type="molecule type" value="Genomic_DNA"/>
</dbReference>
<dbReference type="SUPFAM" id="SSF53383">
    <property type="entry name" value="PLP-dependent transferases"/>
    <property type="match status" value="1"/>
</dbReference>
<dbReference type="OrthoDB" id="5978656at2759"/>
<dbReference type="Gene3D" id="3.40.640.10">
    <property type="entry name" value="Type I PLP-dependent aspartate aminotransferase-like (Major domain)"/>
    <property type="match status" value="1"/>
</dbReference>
<evidence type="ECO:0000313" key="9">
    <source>
        <dbReference type="Proteomes" id="UP000663834"/>
    </source>
</evidence>
<keyword evidence="10" id="KW-1185">Reference proteome</keyword>
<accession>A0A816H7A6</accession>
<dbReference type="PANTHER" id="PTHR43092">
    <property type="entry name" value="L-CYSTEINE DESULFHYDRASE"/>
    <property type="match status" value="1"/>
</dbReference>
<proteinExistence type="predicted"/>
<dbReference type="PANTHER" id="PTHR43092:SF2">
    <property type="entry name" value="HERCYNYLCYSTEINE SULFOXIDE LYASE"/>
    <property type="match status" value="1"/>
</dbReference>
<dbReference type="Proteomes" id="UP000681967">
    <property type="component" value="Unassembled WGS sequence"/>
</dbReference>
<dbReference type="InterPro" id="IPR015424">
    <property type="entry name" value="PyrdxlP-dep_Trfase"/>
</dbReference>
<organism evidence="4 9">
    <name type="scientific">Rotaria magnacalcarata</name>
    <dbReference type="NCBI Taxonomy" id="392030"/>
    <lineage>
        <taxon>Eukaryota</taxon>
        <taxon>Metazoa</taxon>
        <taxon>Spiralia</taxon>
        <taxon>Gnathifera</taxon>
        <taxon>Rotifera</taxon>
        <taxon>Eurotatoria</taxon>
        <taxon>Bdelloidea</taxon>
        <taxon>Philodinida</taxon>
        <taxon>Philodinidae</taxon>
        <taxon>Rotaria</taxon>
    </lineage>
</organism>
<evidence type="ECO:0000313" key="6">
    <source>
        <dbReference type="EMBL" id="CAF2240084.1"/>
    </source>
</evidence>
<dbReference type="EMBL" id="CAJOBG010003129">
    <property type="protein sequence ID" value="CAF4046944.1"/>
    <property type="molecule type" value="Genomic_DNA"/>
</dbReference>
<dbReference type="Gene3D" id="3.90.1150.10">
    <property type="entry name" value="Aspartate Aminotransferase, domain 1"/>
    <property type="match status" value="1"/>
</dbReference>
<comment type="caution">
    <text evidence="4">The sequence shown here is derived from an EMBL/GenBank/DDBJ whole genome shotgun (WGS) entry which is preliminary data.</text>
</comment>
<evidence type="ECO:0000313" key="8">
    <source>
        <dbReference type="EMBL" id="CAF4102763.1"/>
    </source>
</evidence>
<dbReference type="Proteomes" id="UP000663855">
    <property type="component" value="Unassembled WGS sequence"/>
</dbReference>
<dbReference type="EMBL" id="CAJNOW010021381">
    <property type="protein sequence ID" value="CAF1684007.1"/>
    <property type="molecule type" value="Genomic_DNA"/>
</dbReference>
<sequence>MSSIARRDFGSFHCSNVEELLNLTDDQFIPLPIPFSLYDYTKDGKIPFGRLMSEKYFLLDNKYVYLNHGAFGCVLRPALECSHLFQYYIEKQPLRFYDRELFLRLVDVIRKMAKLLGCATAKNLILVENVTFAWNSVVTSLNIDDKSHIFITNTMYGAYKKFIKKICLNTGAQLYEFSIDFPINDINKVIDKMKIALKSHQFTYAFFDHISSNSPFILPINDLCHYCKQLNITCIIDGAHALGSIDLRFDYEDDYLPDIYLINCHKWFCAPKGVGLLYIKSNTKLTIRPCVQSHGISSGMHSEFFWTGLKDYSSFLALTECLRFWSYYGMQMIIDRNRQLAKEASDLLVQMWNTSKLTSDDISGPMRCIKLPISDDNNGGFKYDDAEIIQNQLYHDFNIEVPIKSIDGNLYVRISAHLYNYIEQYKQLGHAIVEIARNK</sequence>
<evidence type="ECO:0000313" key="3">
    <source>
        <dbReference type="EMBL" id="CAF1283470.1"/>
    </source>
</evidence>
<protein>
    <recommendedName>
        <fullName evidence="2">Aminotransferase class V domain-containing protein</fullName>
    </recommendedName>
</protein>
<feature type="domain" description="Aminotransferase class V" evidence="2">
    <location>
        <begin position="111"/>
        <end position="352"/>
    </location>
</feature>
<evidence type="ECO:0000313" key="4">
    <source>
        <dbReference type="EMBL" id="CAF1684007.1"/>
    </source>
</evidence>
<keyword evidence="1" id="KW-0663">Pyridoxal phosphate</keyword>
<dbReference type="AlphaFoldDB" id="A0A816H7A6"/>
<dbReference type="EMBL" id="CAJNRF010007803">
    <property type="protein sequence ID" value="CAF2094891.1"/>
    <property type="molecule type" value="Genomic_DNA"/>
</dbReference>
<name>A0A816H7A6_9BILA</name>
<dbReference type="InterPro" id="IPR015421">
    <property type="entry name" value="PyrdxlP-dep_Trfase_major"/>
</dbReference>
<evidence type="ECO:0000313" key="7">
    <source>
        <dbReference type="EMBL" id="CAF4046944.1"/>
    </source>
</evidence>
<gene>
    <name evidence="8" type="ORF">BYL167_LOCUS19202</name>
    <name evidence="3" type="ORF">CJN711_LOCUS16103</name>
    <name evidence="4" type="ORF">KQP761_LOCUS37774</name>
    <name evidence="6" type="ORF">MBJ925_LOCUS37304</name>
    <name evidence="7" type="ORF">OVN521_LOCUS17745</name>
    <name evidence="5" type="ORF">WKI299_LOCUS18956</name>
</gene>
<evidence type="ECO:0000256" key="1">
    <source>
        <dbReference type="ARBA" id="ARBA00022898"/>
    </source>
</evidence>
<evidence type="ECO:0000313" key="5">
    <source>
        <dbReference type="EMBL" id="CAF2094891.1"/>
    </source>
</evidence>
<dbReference type="Pfam" id="PF00266">
    <property type="entry name" value="Aminotran_5"/>
    <property type="match status" value="1"/>
</dbReference>
<dbReference type="InterPro" id="IPR000192">
    <property type="entry name" value="Aminotrans_V_dom"/>
</dbReference>
<dbReference type="EMBL" id="CAJOBH010008082">
    <property type="protein sequence ID" value="CAF4102763.1"/>
    <property type="molecule type" value="Genomic_DNA"/>
</dbReference>
<evidence type="ECO:0000259" key="2">
    <source>
        <dbReference type="Pfam" id="PF00266"/>
    </source>
</evidence>